<dbReference type="EMBL" id="WOWK01000057">
    <property type="protein sequence ID" value="KAF0322920.1"/>
    <property type="molecule type" value="Genomic_DNA"/>
</dbReference>
<keyword evidence="2" id="KW-0472">Membrane</keyword>
<name>A0A8H3WAQ6_9PEZI</name>
<evidence type="ECO:0000313" key="4">
    <source>
        <dbReference type="Proteomes" id="UP000434172"/>
    </source>
</evidence>
<dbReference type="OrthoDB" id="4826879at2759"/>
<reference evidence="3 4" key="1">
    <citation type="submission" date="2019-12" db="EMBL/GenBank/DDBJ databases">
        <title>A genome sequence resource for the geographically widespread anthracnose pathogen Colletotrichum asianum.</title>
        <authorList>
            <person name="Meng Y."/>
        </authorList>
    </citation>
    <scope>NUCLEOTIDE SEQUENCE [LARGE SCALE GENOMIC DNA]</scope>
    <source>
        <strain evidence="3 4">ICMP 18580</strain>
    </source>
</reference>
<proteinExistence type="predicted"/>
<organism evidence="3 4">
    <name type="scientific">Colletotrichum asianum</name>
    <dbReference type="NCBI Taxonomy" id="702518"/>
    <lineage>
        <taxon>Eukaryota</taxon>
        <taxon>Fungi</taxon>
        <taxon>Dikarya</taxon>
        <taxon>Ascomycota</taxon>
        <taxon>Pezizomycotina</taxon>
        <taxon>Sordariomycetes</taxon>
        <taxon>Hypocreomycetidae</taxon>
        <taxon>Glomerellales</taxon>
        <taxon>Glomerellaceae</taxon>
        <taxon>Colletotrichum</taxon>
        <taxon>Colletotrichum gloeosporioides species complex</taxon>
    </lineage>
</organism>
<feature type="region of interest" description="Disordered" evidence="1">
    <location>
        <begin position="267"/>
        <end position="597"/>
    </location>
</feature>
<feature type="compositionally biased region" description="Basic and acidic residues" evidence="1">
    <location>
        <begin position="475"/>
        <end position="512"/>
    </location>
</feature>
<feature type="transmembrane region" description="Helical" evidence="2">
    <location>
        <begin position="61"/>
        <end position="82"/>
    </location>
</feature>
<dbReference type="Proteomes" id="UP000434172">
    <property type="component" value="Unassembled WGS sequence"/>
</dbReference>
<keyword evidence="4" id="KW-1185">Reference proteome</keyword>
<comment type="caution">
    <text evidence="3">The sequence shown here is derived from an EMBL/GenBank/DDBJ whole genome shotgun (WGS) entry which is preliminary data.</text>
</comment>
<protein>
    <submittedName>
        <fullName evidence="3">Uncharacterized protein</fullName>
    </submittedName>
</protein>
<evidence type="ECO:0000313" key="3">
    <source>
        <dbReference type="EMBL" id="KAF0322920.1"/>
    </source>
</evidence>
<keyword evidence="2" id="KW-1133">Transmembrane helix</keyword>
<evidence type="ECO:0000256" key="1">
    <source>
        <dbReference type="SAM" id="MobiDB-lite"/>
    </source>
</evidence>
<evidence type="ECO:0000256" key="2">
    <source>
        <dbReference type="SAM" id="Phobius"/>
    </source>
</evidence>
<feature type="compositionally biased region" description="Polar residues" evidence="1">
    <location>
        <begin position="210"/>
        <end position="233"/>
    </location>
</feature>
<keyword evidence="2" id="KW-0812">Transmembrane</keyword>
<feature type="region of interest" description="Disordered" evidence="1">
    <location>
        <begin position="208"/>
        <end position="249"/>
    </location>
</feature>
<gene>
    <name evidence="3" type="ORF">GQ607_009921</name>
</gene>
<feature type="compositionally biased region" description="Polar residues" evidence="1">
    <location>
        <begin position="269"/>
        <end position="280"/>
    </location>
</feature>
<accession>A0A8H3WAQ6</accession>
<sequence>MPAISSSGARLNSWVPRSHFEDSSRISARQAEEPTGPLPPTSPGSDTTCFGWGCLTAAQQAGIIVCIAVVFAVFAFSLWFFLKSKKKKKEWTDQGFVLVRKARRRRRKVDSRASSIVTQPSIPFRHNGLSVIQQPPPIMITPPTFFHIPRPPPPPVPVYVPTPMPIPAPIHPPQPMHPVVYQPYLNHGVSIQGGYQHPFPPQRTYAAPVAQNSRQGQQVPQPPSQNMWSNQPWTHPRGDSRPQEASSGRPSLARRLFGIFSTPVGRASTVASSDSNSLHAVSTRDSHQSRLSMTSVTTPPSPKTRKKPEASRSTQNIASPCGATVASDDYVLSAERPDGPSRKPGKKQTATIKKDSIESKTSMKVHATTEETRNRKKGKEKAKLDVEQDIPAGQSHHRDEPRHSPRKIKPMRSALKTRVTAIPRSKSEASPRMTGALGNPKVDDMPSRNRSATSSMAVEGGQSKSPDYESSFIRIDGKADTTTRQSENHKVVKRKTEVDRDGSPKKARKDPMEVTLRTVEMVGRLSTGDLSYPMQGTRDNQVTPQRDPPKIPEYSTPYHDESDSAEEFDVDSPPPSPPRPVHQGGGRYAPEQLRRVA</sequence>
<dbReference type="AlphaFoldDB" id="A0A8H3WAQ6"/>